<proteinExistence type="predicted"/>
<sequence>MPHPAPAHRVVTIAYEPLWPLEFGIAGEIFGWNRPELEMDWYDYQVAGPKRSVRSVGGYSIRIDAGLEALETADTIIIPGWNDKNKRPPEPLLEALRKAHARGARLVSYCTGCFVLAHSGLLNGGRATTHWRYISLLQQQFPEIEIVDDVLYVDNGGIITSAGSSAAMDASLYIVRQDHGANVANTVARSLVTPPHRDGGQSQYIEAPIQERPGKTIASVLDWAREQLDRPLTISSMASHAGMSERTFLRRFREGAGTTPLKWLRRERIFRAMNLLETTTLDTADIATQSGFASLETFRTAFRDIAGTSPNAYRRRFDAVTS</sequence>
<evidence type="ECO:0000259" key="3">
    <source>
        <dbReference type="PROSITE" id="PS01124"/>
    </source>
</evidence>
<dbReference type="PROSITE" id="PS01124">
    <property type="entry name" value="HTH_ARAC_FAMILY_2"/>
    <property type="match status" value="1"/>
</dbReference>
<dbReference type="Pfam" id="PF12833">
    <property type="entry name" value="HTH_18"/>
    <property type="match status" value="1"/>
</dbReference>
<dbReference type="Gene3D" id="3.40.50.880">
    <property type="match status" value="1"/>
</dbReference>
<keyword evidence="2" id="KW-0804">Transcription</keyword>
<dbReference type="STRING" id="1280946.HY29_16825"/>
<dbReference type="InterPro" id="IPR029062">
    <property type="entry name" value="Class_I_gatase-like"/>
</dbReference>
<dbReference type="InterPro" id="IPR018060">
    <property type="entry name" value="HTH_AraC"/>
</dbReference>
<name>A0A062U760_9PROT</name>
<reference evidence="4 5" key="1">
    <citation type="journal article" date="2014" name="Antonie Van Leeuwenhoek">
        <title>Hyphomonas beringensis sp. nov. and Hyphomonas chukchiensis sp. nov., isolated from surface seawater of the Bering Sea and Chukchi Sea.</title>
        <authorList>
            <person name="Li C."/>
            <person name="Lai Q."/>
            <person name="Li G."/>
            <person name="Dong C."/>
            <person name="Wang J."/>
            <person name="Liao Y."/>
            <person name="Shao Z."/>
        </authorList>
    </citation>
    <scope>NUCLEOTIDE SEQUENCE [LARGE SCALE GENOMIC DNA]</scope>
    <source>
        <strain evidence="4 5">25B14_1</strain>
    </source>
</reference>
<dbReference type="Pfam" id="PF01965">
    <property type="entry name" value="DJ-1_PfpI"/>
    <property type="match status" value="1"/>
</dbReference>
<dbReference type="GO" id="GO:0003700">
    <property type="term" value="F:DNA-binding transcription factor activity"/>
    <property type="evidence" value="ECO:0007669"/>
    <property type="project" value="InterPro"/>
</dbReference>
<dbReference type="PANTHER" id="PTHR43130">
    <property type="entry name" value="ARAC-FAMILY TRANSCRIPTIONAL REGULATOR"/>
    <property type="match status" value="1"/>
</dbReference>
<evidence type="ECO:0000256" key="1">
    <source>
        <dbReference type="ARBA" id="ARBA00023015"/>
    </source>
</evidence>
<protein>
    <recommendedName>
        <fullName evidence="3">HTH araC/xylS-type domain-containing protein</fullName>
    </recommendedName>
</protein>
<dbReference type="EMBL" id="AWFF01000051">
    <property type="protein sequence ID" value="KCZ53578.1"/>
    <property type="molecule type" value="Genomic_DNA"/>
</dbReference>
<keyword evidence="5" id="KW-1185">Reference proteome</keyword>
<dbReference type="NCBIfam" id="NF006902">
    <property type="entry name" value="PRK09393.1"/>
    <property type="match status" value="1"/>
</dbReference>
<accession>A0A062U760</accession>
<dbReference type="PATRIC" id="fig|1280946.3.peg.2523"/>
<dbReference type="Gene3D" id="1.10.10.60">
    <property type="entry name" value="Homeodomain-like"/>
    <property type="match status" value="1"/>
</dbReference>
<dbReference type="Proteomes" id="UP000027037">
    <property type="component" value="Unassembled WGS sequence"/>
</dbReference>
<dbReference type="InterPro" id="IPR009057">
    <property type="entry name" value="Homeodomain-like_sf"/>
</dbReference>
<evidence type="ECO:0000256" key="2">
    <source>
        <dbReference type="ARBA" id="ARBA00023163"/>
    </source>
</evidence>
<gene>
    <name evidence="4" type="ORF">HY29_16825</name>
</gene>
<comment type="caution">
    <text evidence="4">The sequence shown here is derived from an EMBL/GenBank/DDBJ whole genome shotgun (WGS) entry which is preliminary data.</text>
</comment>
<evidence type="ECO:0000313" key="5">
    <source>
        <dbReference type="Proteomes" id="UP000027037"/>
    </source>
</evidence>
<dbReference type="CDD" id="cd03137">
    <property type="entry name" value="GATase1_AraC_1"/>
    <property type="match status" value="1"/>
</dbReference>
<feature type="domain" description="HTH araC/xylS-type" evidence="3">
    <location>
        <begin position="218"/>
        <end position="316"/>
    </location>
</feature>
<dbReference type="SUPFAM" id="SSF52317">
    <property type="entry name" value="Class I glutamine amidotransferase-like"/>
    <property type="match status" value="1"/>
</dbReference>
<evidence type="ECO:0000313" key="4">
    <source>
        <dbReference type="EMBL" id="KCZ53578.1"/>
    </source>
</evidence>
<dbReference type="SMART" id="SM00342">
    <property type="entry name" value="HTH_ARAC"/>
    <property type="match status" value="1"/>
</dbReference>
<dbReference type="InterPro" id="IPR002818">
    <property type="entry name" value="DJ-1/PfpI"/>
</dbReference>
<keyword evidence="1" id="KW-0805">Transcription regulation</keyword>
<dbReference type="InterPro" id="IPR052158">
    <property type="entry name" value="INH-QAR"/>
</dbReference>
<dbReference type="eggNOG" id="COG4977">
    <property type="taxonomic scope" value="Bacteria"/>
</dbReference>
<dbReference type="RefSeq" id="WP_206741962.1">
    <property type="nucleotide sequence ID" value="NZ_AWFF01000051.1"/>
</dbReference>
<dbReference type="SUPFAM" id="SSF46689">
    <property type="entry name" value="Homeodomain-like"/>
    <property type="match status" value="2"/>
</dbReference>
<organism evidence="4 5">
    <name type="scientific">Hyphomonas beringensis</name>
    <dbReference type="NCBI Taxonomy" id="1280946"/>
    <lineage>
        <taxon>Bacteria</taxon>
        <taxon>Pseudomonadati</taxon>
        <taxon>Pseudomonadota</taxon>
        <taxon>Alphaproteobacteria</taxon>
        <taxon>Hyphomonadales</taxon>
        <taxon>Hyphomonadaceae</taxon>
        <taxon>Hyphomonas</taxon>
    </lineage>
</organism>
<dbReference type="AlphaFoldDB" id="A0A062U760"/>
<dbReference type="GO" id="GO:0043565">
    <property type="term" value="F:sequence-specific DNA binding"/>
    <property type="evidence" value="ECO:0007669"/>
    <property type="project" value="InterPro"/>
</dbReference>
<dbReference type="PANTHER" id="PTHR43130:SF3">
    <property type="entry name" value="HTH-TYPE TRANSCRIPTIONAL REGULATOR RV1931C"/>
    <property type="match status" value="1"/>
</dbReference>